<evidence type="ECO:0000313" key="2">
    <source>
        <dbReference type="EMBL" id="UQZ86401.1"/>
    </source>
</evidence>
<name>A0ABY4RUW5_9BACL</name>
<proteinExistence type="predicted"/>
<sequence>MDFTAGKRRQYERLMKEKPGFTRNDELPDEDEREPREREPRKQRKGALSGHKRPNRKRNRED</sequence>
<evidence type="ECO:0000256" key="1">
    <source>
        <dbReference type="SAM" id="MobiDB-lite"/>
    </source>
</evidence>
<feature type="compositionally biased region" description="Basic and acidic residues" evidence="1">
    <location>
        <begin position="9"/>
        <end position="26"/>
    </location>
</feature>
<reference evidence="2" key="1">
    <citation type="submission" date="2018-02" db="EMBL/GenBank/DDBJ databases">
        <authorList>
            <person name="Kim S.-K."/>
            <person name="Jung H.-I."/>
            <person name="Lee S.-W."/>
        </authorList>
    </citation>
    <scope>NUCLEOTIDE SEQUENCE</scope>
    <source>
        <strain evidence="2">SK3146</strain>
    </source>
</reference>
<accession>A0ABY4RUW5</accession>
<gene>
    <name evidence="2" type="ORF">SK3146_05694</name>
</gene>
<feature type="compositionally biased region" description="Basic residues" evidence="1">
    <location>
        <begin position="41"/>
        <end position="62"/>
    </location>
</feature>
<protein>
    <submittedName>
        <fullName evidence="2">Uncharacterized protein</fullName>
    </submittedName>
</protein>
<keyword evidence="3" id="KW-1185">Reference proteome</keyword>
<organism evidence="2 3">
    <name type="scientific">Paenibacillus konkukensis</name>
    <dbReference type="NCBI Taxonomy" id="2020716"/>
    <lineage>
        <taxon>Bacteria</taxon>
        <taxon>Bacillati</taxon>
        <taxon>Bacillota</taxon>
        <taxon>Bacilli</taxon>
        <taxon>Bacillales</taxon>
        <taxon>Paenibacillaceae</taxon>
        <taxon>Paenibacillus</taxon>
    </lineage>
</organism>
<evidence type="ECO:0000313" key="3">
    <source>
        <dbReference type="Proteomes" id="UP001057134"/>
    </source>
</evidence>
<reference evidence="2" key="2">
    <citation type="journal article" date="2021" name="J Anim Sci Technol">
        <title>Complete genome sequence of Paenibacillus konkukensis sp. nov. SK3146 as a potential probiotic strain.</title>
        <authorList>
            <person name="Jung H.I."/>
            <person name="Park S."/>
            <person name="Niu K.M."/>
            <person name="Lee S.W."/>
            <person name="Kothari D."/>
            <person name="Yi K.J."/>
            <person name="Kim S.K."/>
        </authorList>
    </citation>
    <scope>NUCLEOTIDE SEQUENCE</scope>
    <source>
        <strain evidence="2">SK3146</strain>
    </source>
</reference>
<dbReference type="Proteomes" id="UP001057134">
    <property type="component" value="Chromosome"/>
</dbReference>
<feature type="region of interest" description="Disordered" evidence="1">
    <location>
        <begin position="1"/>
        <end position="62"/>
    </location>
</feature>
<dbReference type="EMBL" id="CP027059">
    <property type="protein sequence ID" value="UQZ86401.1"/>
    <property type="molecule type" value="Genomic_DNA"/>
</dbReference>